<dbReference type="EMBL" id="MGDI01000029">
    <property type="protein sequence ID" value="OGL52850.1"/>
    <property type="molecule type" value="Genomic_DNA"/>
</dbReference>
<evidence type="ECO:0000313" key="2">
    <source>
        <dbReference type="EMBL" id="OGL52850.1"/>
    </source>
</evidence>
<reference evidence="2 3" key="1">
    <citation type="journal article" date="2016" name="Nat. Commun.">
        <title>Thousands of microbial genomes shed light on interconnected biogeochemical processes in an aquifer system.</title>
        <authorList>
            <person name="Anantharaman K."/>
            <person name="Brown C.T."/>
            <person name="Hug L.A."/>
            <person name="Sharon I."/>
            <person name="Castelle C.J."/>
            <person name="Probst A.J."/>
            <person name="Thomas B.C."/>
            <person name="Singh A."/>
            <person name="Wilkins M.J."/>
            <person name="Karaoz U."/>
            <person name="Brodie E.L."/>
            <person name="Williams K.H."/>
            <person name="Hubbard S.S."/>
            <person name="Banfield J.F."/>
        </authorList>
    </citation>
    <scope>NUCLEOTIDE SEQUENCE [LARGE SCALE GENOMIC DNA]</scope>
</reference>
<dbReference type="Proteomes" id="UP000178082">
    <property type="component" value="Unassembled WGS sequence"/>
</dbReference>
<sequence>MKMEPRDVMGSLYSEGGLRFGGFQAADFLNATEPLEEKSPGIREKIVAEAHYLVFWLHKFPEIGFFFGIILYKSLWIALLLFVGVFVLEIIRFYIFGSSLFLSQACRTWNWVKIPIFIIAAISLWPEGSFLPITLLVFLVLQGWFDLIASVGMLPVRLIAGRIIYKKYGGHWHNMEGMAMNFVINRWRLKLFPADKFNVGQ</sequence>
<keyword evidence="1" id="KW-0472">Membrane</keyword>
<dbReference type="STRING" id="1817883.A3G31_00430"/>
<evidence type="ECO:0000313" key="3">
    <source>
        <dbReference type="Proteomes" id="UP000178082"/>
    </source>
</evidence>
<protein>
    <submittedName>
        <fullName evidence="2">Uncharacterized protein</fullName>
    </submittedName>
</protein>
<keyword evidence="1" id="KW-1133">Transmembrane helix</keyword>
<feature type="transmembrane region" description="Helical" evidence="1">
    <location>
        <begin position="147"/>
        <end position="165"/>
    </location>
</feature>
<feature type="transmembrane region" description="Helical" evidence="1">
    <location>
        <begin position="76"/>
        <end position="95"/>
    </location>
</feature>
<gene>
    <name evidence="2" type="ORF">A3G31_00430</name>
</gene>
<accession>A0A1F7SGD5</accession>
<organism evidence="2 3">
    <name type="scientific">Candidatus Schekmanbacteria bacterium RIFCSPLOWO2_12_FULL_38_15</name>
    <dbReference type="NCBI Taxonomy" id="1817883"/>
    <lineage>
        <taxon>Bacteria</taxon>
        <taxon>Candidatus Schekmaniibacteriota</taxon>
    </lineage>
</organism>
<evidence type="ECO:0000256" key="1">
    <source>
        <dbReference type="SAM" id="Phobius"/>
    </source>
</evidence>
<keyword evidence="1" id="KW-0812">Transmembrane</keyword>
<comment type="caution">
    <text evidence="2">The sequence shown here is derived from an EMBL/GenBank/DDBJ whole genome shotgun (WGS) entry which is preliminary data.</text>
</comment>
<dbReference type="AlphaFoldDB" id="A0A1F7SGD5"/>
<name>A0A1F7SGD5_9BACT</name>
<proteinExistence type="predicted"/>